<proteinExistence type="predicted"/>
<dbReference type="RefSeq" id="WP_168451244.1">
    <property type="nucleotide sequence ID" value="NZ_JAAWWK010000005.1"/>
</dbReference>
<accession>A0ABX1GHT0</accession>
<keyword evidence="2" id="KW-1185">Reference proteome</keyword>
<dbReference type="Proteomes" id="UP000765845">
    <property type="component" value="Unassembled WGS sequence"/>
</dbReference>
<sequence>MLPDITTRINNLSKALESVIIPAIGEDESFAAEQAALMLGHLKILNEQWDNAYLYEKGSFDNMAALAHTLVNLAKGGSHNLTKAQHLAHALTELPCDLPLTVTGVSKLTAQLGQAIDELVRSAYAAGSTEFKSAMFKEILNYNHCQSTRERTWFKSNNLDPDVRDLPDMDEMLNSFLYIYKNIED</sequence>
<name>A0ABX1GHT0_9GAMM</name>
<organism evidence="1 2">
    <name type="scientific">Spongiibacter thalassae</name>
    <dbReference type="NCBI Taxonomy" id="2721624"/>
    <lineage>
        <taxon>Bacteria</taxon>
        <taxon>Pseudomonadati</taxon>
        <taxon>Pseudomonadota</taxon>
        <taxon>Gammaproteobacteria</taxon>
        <taxon>Cellvibrionales</taxon>
        <taxon>Spongiibacteraceae</taxon>
        <taxon>Spongiibacter</taxon>
    </lineage>
</organism>
<dbReference type="EMBL" id="JAAWWK010000005">
    <property type="protein sequence ID" value="NKI18733.1"/>
    <property type="molecule type" value="Genomic_DNA"/>
</dbReference>
<evidence type="ECO:0000313" key="1">
    <source>
        <dbReference type="EMBL" id="NKI18733.1"/>
    </source>
</evidence>
<protein>
    <submittedName>
        <fullName evidence="1">Uncharacterized protein</fullName>
    </submittedName>
</protein>
<comment type="caution">
    <text evidence="1">The sequence shown here is derived from an EMBL/GenBank/DDBJ whole genome shotgun (WGS) entry which is preliminary data.</text>
</comment>
<gene>
    <name evidence="1" type="ORF">HCU74_15070</name>
</gene>
<evidence type="ECO:0000313" key="2">
    <source>
        <dbReference type="Proteomes" id="UP000765845"/>
    </source>
</evidence>
<reference evidence="1 2" key="1">
    <citation type="submission" date="2020-04" db="EMBL/GenBank/DDBJ databases">
        <authorList>
            <person name="Yoon J."/>
        </authorList>
    </citation>
    <scope>NUCLEOTIDE SEQUENCE [LARGE SCALE GENOMIC DNA]</scope>
    <source>
        <strain evidence="1 2">KMU-166</strain>
    </source>
</reference>